<sequence length="213" mass="23545">MSEESRRHDSGNAQRETGGSGLRRRNLAVAVVMGGVFVSMVGAAFAAVPLYQLFCQVTGYGGTTQRAEGESERIIDREITVRFDANVNPKLPWTFKPLQRTVKLKVGETTQIAYSAENEGDRNTVGTSVFNVTPFEAGSYFNKIDCFCFTEQPLKPGESVEMPVVFFIDPAIDEDDTLRHVKEITLSYTFYPAEETDDAVASRPDGEPSNNKL</sequence>
<keyword evidence="14" id="KW-1185">Reference proteome</keyword>
<proteinExistence type="inferred from homology"/>
<evidence type="ECO:0000256" key="11">
    <source>
        <dbReference type="SAM" id="MobiDB-lite"/>
    </source>
</evidence>
<dbReference type="RefSeq" id="WP_160776371.1">
    <property type="nucleotide sequence ID" value="NZ_WUMV01000007.1"/>
</dbReference>
<evidence type="ECO:0000256" key="1">
    <source>
        <dbReference type="ARBA" id="ARBA00004007"/>
    </source>
</evidence>
<feature type="region of interest" description="Disordered" evidence="11">
    <location>
        <begin position="1"/>
        <end position="20"/>
    </location>
</feature>
<dbReference type="NCBIfam" id="NF003465">
    <property type="entry name" value="PRK05089.1"/>
    <property type="match status" value="1"/>
</dbReference>
<dbReference type="EMBL" id="WUMV01000007">
    <property type="protein sequence ID" value="MXN66114.1"/>
    <property type="molecule type" value="Genomic_DNA"/>
</dbReference>
<keyword evidence="6 10" id="KW-0735">Signal-anchor</keyword>
<evidence type="ECO:0000313" key="13">
    <source>
        <dbReference type="EMBL" id="MXN66114.1"/>
    </source>
</evidence>
<keyword evidence="9 10" id="KW-0472">Membrane</keyword>
<dbReference type="PANTHER" id="PTHR21320:SF3">
    <property type="entry name" value="CYTOCHROME C OXIDASE ASSEMBLY PROTEIN COX11, MITOCHONDRIAL-RELATED"/>
    <property type="match status" value="1"/>
</dbReference>
<evidence type="ECO:0000256" key="7">
    <source>
        <dbReference type="ARBA" id="ARBA00022989"/>
    </source>
</evidence>
<dbReference type="Pfam" id="PF04442">
    <property type="entry name" value="CtaG_Cox11"/>
    <property type="match status" value="1"/>
</dbReference>
<organism evidence="13 14">
    <name type="scientific">Stappia sediminis</name>
    <dbReference type="NCBI Taxonomy" id="2692190"/>
    <lineage>
        <taxon>Bacteria</taxon>
        <taxon>Pseudomonadati</taxon>
        <taxon>Pseudomonadota</taxon>
        <taxon>Alphaproteobacteria</taxon>
        <taxon>Hyphomicrobiales</taxon>
        <taxon>Stappiaceae</taxon>
        <taxon>Stappia</taxon>
    </lineage>
</organism>
<dbReference type="InterPro" id="IPR007533">
    <property type="entry name" value="Cyt_c_oxidase_assmbl_CtaG"/>
</dbReference>
<dbReference type="PANTHER" id="PTHR21320">
    <property type="entry name" value="CYTOCHROME C OXIDASE ASSEMBLY PROTEIN COX11-RELATED"/>
    <property type="match status" value="1"/>
</dbReference>
<keyword evidence="5 10" id="KW-0812">Transmembrane</keyword>
<keyword evidence="10" id="KW-1003">Cell membrane</keyword>
<evidence type="ECO:0000256" key="8">
    <source>
        <dbReference type="ARBA" id="ARBA00023008"/>
    </source>
</evidence>
<keyword evidence="7 10" id="KW-1133">Transmembrane helix</keyword>
<protein>
    <recommendedName>
        <fullName evidence="4 10">Cytochrome c oxidase assembly protein CtaG</fullName>
    </recommendedName>
</protein>
<dbReference type="GO" id="GO:0005886">
    <property type="term" value="C:plasma membrane"/>
    <property type="evidence" value="ECO:0007669"/>
    <property type="project" value="UniProtKB-SubCell"/>
</dbReference>
<dbReference type="FunFam" id="2.60.370.10:FF:000001">
    <property type="entry name" value="COX11 cytochrome c oxidase assembly homolog"/>
    <property type="match status" value="1"/>
</dbReference>
<evidence type="ECO:0000256" key="10">
    <source>
        <dbReference type="HAMAP-Rule" id="MF_00155"/>
    </source>
</evidence>
<dbReference type="GO" id="GO:0008535">
    <property type="term" value="P:respiratory chain complex IV assembly"/>
    <property type="evidence" value="ECO:0007669"/>
    <property type="project" value="UniProtKB-UniRule"/>
</dbReference>
<evidence type="ECO:0000256" key="9">
    <source>
        <dbReference type="ARBA" id="ARBA00023136"/>
    </source>
</evidence>
<reference evidence="13 14" key="1">
    <citation type="submission" date="2019-12" db="EMBL/GenBank/DDBJ databases">
        <authorList>
            <person name="Li M."/>
        </authorList>
    </citation>
    <scope>NUCLEOTIDE SEQUENCE [LARGE SCALE GENOMIC DNA]</scope>
    <source>
        <strain evidence="13 14">GBMRC 2046</strain>
    </source>
</reference>
<feature type="topological domain" description="Cytoplasmic" evidence="10">
    <location>
        <begin position="1"/>
        <end position="24"/>
    </location>
</feature>
<dbReference type="HAMAP" id="MF_00155">
    <property type="entry name" value="CtaG"/>
    <property type="match status" value="1"/>
</dbReference>
<dbReference type="Proteomes" id="UP000433101">
    <property type="component" value="Unassembled WGS sequence"/>
</dbReference>
<feature type="topological domain" description="Periplasmic" evidence="10">
    <location>
        <begin position="48"/>
        <end position="213"/>
    </location>
</feature>
<feature type="transmembrane region" description="Helical" evidence="12">
    <location>
        <begin position="27"/>
        <end position="51"/>
    </location>
</feature>
<evidence type="ECO:0000313" key="14">
    <source>
        <dbReference type="Proteomes" id="UP000433101"/>
    </source>
</evidence>
<keyword evidence="10" id="KW-0997">Cell inner membrane</keyword>
<comment type="function">
    <text evidence="1 10">Exerts its effect at some terminal stage of cytochrome c oxidase synthesis, probably by being involved in the insertion of the copper B into subunit I.</text>
</comment>
<comment type="subcellular location">
    <subcellularLocation>
        <location evidence="2 10">Cell inner membrane</location>
        <topology evidence="2 10">Single-pass type II membrane protein</topology>
        <orientation evidence="2 10">Periplasmic side</orientation>
    </subcellularLocation>
</comment>
<dbReference type="Gene3D" id="2.60.370.10">
    <property type="entry name" value="Ctag/Cox11"/>
    <property type="match status" value="1"/>
</dbReference>
<comment type="similarity">
    <text evidence="3 10">Belongs to the COX11/CtaG family.</text>
</comment>
<keyword evidence="8 10" id="KW-0186">Copper</keyword>
<evidence type="ECO:0000256" key="4">
    <source>
        <dbReference type="ARBA" id="ARBA00015384"/>
    </source>
</evidence>
<dbReference type="GO" id="GO:0005507">
    <property type="term" value="F:copper ion binding"/>
    <property type="evidence" value="ECO:0007669"/>
    <property type="project" value="InterPro"/>
</dbReference>
<comment type="caution">
    <text evidence="13">The sequence shown here is derived from an EMBL/GenBank/DDBJ whole genome shotgun (WGS) entry which is preliminary data.</text>
</comment>
<name>A0A7X3LVX9_9HYPH</name>
<evidence type="ECO:0000256" key="5">
    <source>
        <dbReference type="ARBA" id="ARBA00022692"/>
    </source>
</evidence>
<evidence type="ECO:0000256" key="12">
    <source>
        <dbReference type="SAM" id="Phobius"/>
    </source>
</evidence>
<accession>A0A7X3LVX9</accession>
<evidence type="ECO:0000256" key="6">
    <source>
        <dbReference type="ARBA" id="ARBA00022968"/>
    </source>
</evidence>
<dbReference type="PIRSF" id="PIRSF005413">
    <property type="entry name" value="COX11"/>
    <property type="match status" value="1"/>
</dbReference>
<dbReference type="SUPFAM" id="SSF110111">
    <property type="entry name" value="Ctag/Cox11"/>
    <property type="match status" value="1"/>
</dbReference>
<gene>
    <name evidence="10" type="primary">ctaG</name>
    <name evidence="13" type="ORF">GR183_14460</name>
</gene>
<evidence type="ECO:0000256" key="2">
    <source>
        <dbReference type="ARBA" id="ARBA00004382"/>
    </source>
</evidence>
<evidence type="ECO:0000256" key="3">
    <source>
        <dbReference type="ARBA" id="ARBA00009620"/>
    </source>
</evidence>
<dbReference type="AlphaFoldDB" id="A0A7X3LVX9"/>
<dbReference type="InterPro" id="IPR023471">
    <property type="entry name" value="CtaG/Cox11_dom_sf"/>
</dbReference>
<feature type="compositionally biased region" description="Basic and acidic residues" evidence="11">
    <location>
        <begin position="1"/>
        <end position="10"/>
    </location>
</feature>